<dbReference type="Gene3D" id="3.30.565.10">
    <property type="entry name" value="Histidine kinase-like ATPase, C-terminal domain"/>
    <property type="match status" value="1"/>
</dbReference>
<dbReference type="SUPFAM" id="SSF55874">
    <property type="entry name" value="ATPase domain of HSP90 chaperone/DNA topoisomerase II/histidine kinase"/>
    <property type="match status" value="1"/>
</dbReference>
<feature type="transmembrane region" description="Helical" evidence="1">
    <location>
        <begin position="119"/>
        <end position="140"/>
    </location>
</feature>
<dbReference type="InterPro" id="IPR010559">
    <property type="entry name" value="Sig_transdc_His_kin_internal"/>
</dbReference>
<name>A0A644X8R4_9ZZZZ</name>
<organism evidence="3">
    <name type="scientific">bioreactor metagenome</name>
    <dbReference type="NCBI Taxonomy" id="1076179"/>
    <lineage>
        <taxon>unclassified sequences</taxon>
        <taxon>metagenomes</taxon>
        <taxon>ecological metagenomes</taxon>
    </lineage>
</organism>
<feature type="domain" description="Signal transduction histidine kinase internal region" evidence="2">
    <location>
        <begin position="160"/>
        <end position="237"/>
    </location>
</feature>
<accession>A0A644X8R4</accession>
<sequence length="347" mass="40408">MKEQDRYRFSEGLIYTVLWAFVFTVPVMLSCNGGQFNTIRVQHELVRILPFFLLFFIHNFFLFGLFRNDKKAVYFVLTSATIIVFSIIAANLDFFFRLFDLPVPKGPPGPERENMVGRYFYNLIFCILVAGLNLAIRTTFSWMQSQKKYEQLQKESFRTELELLRHQISPHFFMNTLNNIHALIDFDSEKAKDSIVKLSKLMRVLLRSDSNDAYSLKDEIAFIRDYIGLMRIRLSEEVEVQFNYPAVIPDVKIPQLLFISLIENAFIHGIKPEGKSFILIDVKMAESKKLDVIIRNSVAPVTEKTHENSHIGLENAKKRFSLIYGNRHTFEVIETDSEFEVHISLPL</sequence>
<dbReference type="InterPro" id="IPR036890">
    <property type="entry name" value="HATPase_C_sf"/>
</dbReference>
<evidence type="ECO:0000259" key="2">
    <source>
        <dbReference type="Pfam" id="PF06580"/>
    </source>
</evidence>
<dbReference type="Pfam" id="PF06580">
    <property type="entry name" value="His_kinase"/>
    <property type="match status" value="1"/>
</dbReference>
<dbReference type="PANTHER" id="PTHR34220:SF7">
    <property type="entry name" value="SENSOR HISTIDINE KINASE YPDA"/>
    <property type="match status" value="1"/>
</dbReference>
<keyword evidence="1" id="KW-0812">Transmembrane</keyword>
<protein>
    <recommendedName>
        <fullName evidence="2">Signal transduction histidine kinase internal region domain-containing protein</fullName>
    </recommendedName>
</protein>
<evidence type="ECO:0000313" key="3">
    <source>
        <dbReference type="EMBL" id="MPM12565.1"/>
    </source>
</evidence>
<dbReference type="PROSITE" id="PS51257">
    <property type="entry name" value="PROKAR_LIPOPROTEIN"/>
    <property type="match status" value="1"/>
</dbReference>
<dbReference type="AlphaFoldDB" id="A0A644X8R4"/>
<feature type="transmembrane region" description="Helical" evidence="1">
    <location>
        <begin position="49"/>
        <end position="66"/>
    </location>
</feature>
<feature type="transmembrane region" description="Helical" evidence="1">
    <location>
        <begin position="12"/>
        <end position="29"/>
    </location>
</feature>
<keyword evidence="1" id="KW-0472">Membrane</keyword>
<dbReference type="InterPro" id="IPR050640">
    <property type="entry name" value="Bact_2-comp_sensor_kinase"/>
</dbReference>
<gene>
    <name evidence="3" type="ORF">SDC9_58918</name>
</gene>
<comment type="caution">
    <text evidence="3">The sequence shown here is derived from an EMBL/GenBank/DDBJ whole genome shotgun (WGS) entry which is preliminary data.</text>
</comment>
<dbReference type="GO" id="GO:0016020">
    <property type="term" value="C:membrane"/>
    <property type="evidence" value="ECO:0007669"/>
    <property type="project" value="InterPro"/>
</dbReference>
<keyword evidence="1" id="KW-1133">Transmembrane helix</keyword>
<dbReference type="PANTHER" id="PTHR34220">
    <property type="entry name" value="SENSOR HISTIDINE KINASE YPDA"/>
    <property type="match status" value="1"/>
</dbReference>
<proteinExistence type="predicted"/>
<dbReference type="EMBL" id="VSSQ01001991">
    <property type="protein sequence ID" value="MPM12565.1"/>
    <property type="molecule type" value="Genomic_DNA"/>
</dbReference>
<dbReference type="GO" id="GO:0000155">
    <property type="term" value="F:phosphorelay sensor kinase activity"/>
    <property type="evidence" value="ECO:0007669"/>
    <property type="project" value="InterPro"/>
</dbReference>
<reference evidence="3" key="1">
    <citation type="submission" date="2019-08" db="EMBL/GenBank/DDBJ databases">
        <authorList>
            <person name="Kucharzyk K."/>
            <person name="Murdoch R.W."/>
            <person name="Higgins S."/>
            <person name="Loffler F."/>
        </authorList>
    </citation>
    <scope>NUCLEOTIDE SEQUENCE</scope>
</reference>
<feature type="transmembrane region" description="Helical" evidence="1">
    <location>
        <begin position="73"/>
        <end position="99"/>
    </location>
</feature>
<evidence type="ECO:0000256" key="1">
    <source>
        <dbReference type="SAM" id="Phobius"/>
    </source>
</evidence>